<dbReference type="EMBL" id="CP071872">
    <property type="protein sequence ID" value="UNM13138.1"/>
    <property type="molecule type" value="Genomic_DNA"/>
</dbReference>
<dbReference type="RefSeq" id="WP_242331860.1">
    <property type="nucleotide sequence ID" value="NZ_CP071872.1"/>
</dbReference>
<organism evidence="2 3">
    <name type="scientific">Streptomyces formicae</name>
    <dbReference type="NCBI Taxonomy" id="1616117"/>
    <lineage>
        <taxon>Bacteria</taxon>
        <taxon>Bacillati</taxon>
        <taxon>Actinomycetota</taxon>
        <taxon>Actinomycetes</taxon>
        <taxon>Kitasatosporales</taxon>
        <taxon>Streptomycetaceae</taxon>
        <taxon>Streptomyces</taxon>
    </lineage>
</organism>
<gene>
    <name evidence="2" type="ORF">J4032_18020</name>
</gene>
<evidence type="ECO:0000313" key="3">
    <source>
        <dbReference type="Proteomes" id="UP000828924"/>
    </source>
</evidence>
<name>A0ABY3WKJ0_9ACTN</name>
<feature type="region of interest" description="Disordered" evidence="1">
    <location>
        <begin position="1"/>
        <end position="38"/>
    </location>
</feature>
<dbReference type="Proteomes" id="UP000828924">
    <property type="component" value="Chromosome"/>
</dbReference>
<dbReference type="Pfam" id="PF19979">
    <property type="entry name" value="DUF6415"/>
    <property type="match status" value="1"/>
</dbReference>
<dbReference type="InterPro" id="IPR046300">
    <property type="entry name" value="DUF6415"/>
</dbReference>
<keyword evidence="3" id="KW-1185">Reference proteome</keyword>
<sequence>MAAVGVATSAELGGQSSTTCEPMMTTRPSPDLEPWTPPHSADELTGILSRLRGWTPFDVGALLDDVADVLDDLPPTAMDMPDLLQRLHAHLGQLATISIANEASEKEDDVARLLVRGAALRAARLPAEPAKAQGHLRQVGWVVNELVERLVAAQYMKGTE</sequence>
<protein>
    <submittedName>
        <fullName evidence="2">Uncharacterized protein</fullName>
    </submittedName>
</protein>
<accession>A0ABY3WKJ0</accession>
<evidence type="ECO:0000256" key="1">
    <source>
        <dbReference type="SAM" id="MobiDB-lite"/>
    </source>
</evidence>
<evidence type="ECO:0000313" key="2">
    <source>
        <dbReference type="EMBL" id="UNM13138.1"/>
    </source>
</evidence>
<proteinExistence type="predicted"/>
<reference evidence="2 3" key="1">
    <citation type="submission" date="2021-03" db="EMBL/GenBank/DDBJ databases">
        <title>Complete genome of Streptomyces formicae strain 1H-GS9 (DSM 100524).</title>
        <authorList>
            <person name="Atanasov K.E."/>
            <person name="Altabella T."/>
            <person name="Ferrer A."/>
        </authorList>
    </citation>
    <scope>NUCLEOTIDE SEQUENCE [LARGE SCALE GENOMIC DNA]</scope>
    <source>
        <strain evidence="2 3">1H-GS9</strain>
    </source>
</reference>